<gene>
    <name evidence="7" type="ORF">BGW36DRAFT_374788</name>
</gene>
<evidence type="ECO:0000256" key="4">
    <source>
        <dbReference type="ARBA" id="ARBA00023242"/>
    </source>
</evidence>
<evidence type="ECO:0000259" key="6">
    <source>
        <dbReference type="SMART" id="SM00906"/>
    </source>
</evidence>
<comment type="caution">
    <text evidence="7">The sequence shown here is derived from an EMBL/GenBank/DDBJ whole genome shotgun (WGS) entry which is preliminary data.</text>
</comment>
<dbReference type="GO" id="GO:0006351">
    <property type="term" value="P:DNA-templated transcription"/>
    <property type="evidence" value="ECO:0007669"/>
    <property type="project" value="InterPro"/>
</dbReference>
<dbReference type="RefSeq" id="XP_046074398.1">
    <property type="nucleotide sequence ID" value="XM_046215701.1"/>
</dbReference>
<dbReference type="GeneID" id="70245988"/>
<dbReference type="Proteomes" id="UP001201262">
    <property type="component" value="Unassembled WGS sequence"/>
</dbReference>
<sequence>MVEELHESQDVLRDSPNDKIDAETSDDDFTFVLSNQLASNSKPRHPPLGDIYQLWQIFIENIDPLTKVLHVPTVRPAIEKAASNIETVPRSFEALMFAIYSAAVMSMTDEECKQKLCESRKTLLLRYTSTTKAALSRAKFMETTSLVVLQALIIHLLAVRDIYEPRAVWSLTGVAVRIAQSMGLDRDGVHLGLSPFETEMRRRIWWQLKMHDFRTGELCGIAKFYDLHTSVESTRWPTNINDDQLYPGMVSLATESSKLTDLVFVSLKCELLNYAANRAARLRQQGKASNPWDPPTPGSDTADIDESFKEIEVLLETKYLRYCDPSQPLHLMAMLMARCSINIIRFMSHHPRRWANREQIPESESQLVWEICIKLLEQHNMLQSNPQLKQFAWHAPYFQQWHAIIHVLDILRTNPLNTGAEKIWKYIGNTYENNPGMIFDMRKPIHVAVGNLCLKAYGNREGALQNENTLQIPHFILQLRQQRNSTNTRREERYAKDNQPEDLVSSTQPNPPNDNLRLRPTSNDSVNNSSNAIDCTHIKHSTTSLPPCFSLVETAVTPDIDPLSFNFGFDDGQVGNIDDVNTHLDFMLDQDFGIGDTATQFITWDQWDSWLADSNMIRPRSSWETFTTDI</sequence>
<dbReference type="GO" id="GO:0005634">
    <property type="term" value="C:nucleus"/>
    <property type="evidence" value="ECO:0007669"/>
    <property type="project" value="UniProtKB-SubCell"/>
</dbReference>
<dbReference type="InterPro" id="IPR050613">
    <property type="entry name" value="Sec_Metabolite_Reg"/>
</dbReference>
<proteinExistence type="predicted"/>
<evidence type="ECO:0000256" key="3">
    <source>
        <dbReference type="ARBA" id="ARBA00023163"/>
    </source>
</evidence>
<keyword evidence="8" id="KW-1185">Reference proteome</keyword>
<reference evidence="7" key="1">
    <citation type="submission" date="2021-12" db="EMBL/GenBank/DDBJ databases">
        <title>Convergent genome expansion in fungi linked to evolution of root-endophyte symbiosis.</title>
        <authorList>
            <consortium name="DOE Joint Genome Institute"/>
            <person name="Ke Y.-H."/>
            <person name="Bonito G."/>
            <person name="Liao H.-L."/>
            <person name="Looney B."/>
            <person name="Rojas-Flechas A."/>
            <person name="Nash J."/>
            <person name="Hameed K."/>
            <person name="Schadt C."/>
            <person name="Martin F."/>
            <person name="Crous P.W."/>
            <person name="Miettinen O."/>
            <person name="Magnuson J.K."/>
            <person name="Labbe J."/>
            <person name="Jacobson D."/>
            <person name="Doktycz M.J."/>
            <person name="Veneault-Fourrey C."/>
            <person name="Kuo A."/>
            <person name="Mondo S."/>
            <person name="Calhoun S."/>
            <person name="Riley R."/>
            <person name="Ohm R."/>
            <person name="LaButti K."/>
            <person name="Andreopoulos B."/>
            <person name="Pangilinan J."/>
            <person name="Nolan M."/>
            <person name="Tritt A."/>
            <person name="Clum A."/>
            <person name="Lipzen A."/>
            <person name="Daum C."/>
            <person name="Barry K."/>
            <person name="Grigoriev I.V."/>
            <person name="Vilgalys R."/>
        </authorList>
    </citation>
    <scope>NUCLEOTIDE SEQUENCE</scope>
    <source>
        <strain evidence="7">PMI_201</strain>
    </source>
</reference>
<dbReference type="SMART" id="SM00906">
    <property type="entry name" value="Fungal_trans"/>
    <property type="match status" value="1"/>
</dbReference>
<feature type="compositionally biased region" description="Basic and acidic residues" evidence="5">
    <location>
        <begin position="488"/>
        <end position="499"/>
    </location>
</feature>
<dbReference type="Pfam" id="PF04082">
    <property type="entry name" value="Fungal_trans"/>
    <property type="match status" value="1"/>
</dbReference>
<dbReference type="PANTHER" id="PTHR31001">
    <property type="entry name" value="UNCHARACTERIZED TRANSCRIPTIONAL REGULATORY PROTEIN"/>
    <property type="match status" value="1"/>
</dbReference>
<dbReference type="AlphaFoldDB" id="A0AAD4KTQ2"/>
<dbReference type="InterPro" id="IPR007219">
    <property type="entry name" value="XnlR_reg_dom"/>
</dbReference>
<feature type="domain" description="Xylanolytic transcriptional activator regulatory" evidence="6">
    <location>
        <begin position="168"/>
        <end position="243"/>
    </location>
</feature>
<evidence type="ECO:0000313" key="8">
    <source>
        <dbReference type="Proteomes" id="UP001201262"/>
    </source>
</evidence>
<feature type="compositionally biased region" description="Basic and acidic residues" evidence="5">
    <location>
        <begin position="1"/>
        <end position="22"/>
    </location>
</feature>
<protein>
    <recommendedName>
        <fullName evidence="6">Xylanolytic transcriptional activator regulatory domain-containing protein</fullName>
    </recommendedName>
</protein>
<evidence type="ECO:0000256" key="1">
    <source>
        <dbReference type="ARBA" id="ARBA00004123"/>
    </source>
</evidence>
<dbReference type="PANTHER" id="PTHR31001:SF85">
    <property type="entry name" value="ZN(II)2CYS6 TRANSCRIPTION FACTOR (EUROFUNG)"/>
    <property type="match status" value="1"/>
</dbReference>
<name>A0AAD4KTQ2_9EURO</name>
<organism evidence="7 8">
    <name type="scientific">Talaromyces proteolyticus</name>
    <dbReference type="NCBI Taxonomy" id="1131652"/>
    <lineage>
        <taxon>Eukaryota</taxon>
        <taxon>Fungi</taxon>
        <taxon>Dikarya</taxon>
        <taxon>Ascomycota</taxon>
        <taxon>Pezizomycotina</taxon>
        <taxon>Eurotiomycetes</taxon>
        <taxon>Eurotiomycetidae</taxon>
        <taxon>Eurotiales</taxon>
        <taxon>Trichocomaceae</taxon>
        <taxon>Talaromyces</taxon>
        <taxon>Talaromyces sect. Bacilispori</taxon>
    </lineage>
</organism>
<comment type="subcellular location">
    <subcellularLocation>
        <location evidence="1">Nucleus</location>
    </subcellularLocation>
</comment>
<evidence type="ECO:0000313" key="7">
    <source>
        <dbReference type="EMBL" id="KAH8700692.1"/>
    </source>
</evidence>
<dbReference type="GO" id="GO:0008270">
    <property type="term" value="F:zinc ion binding"/>
    <property type="evidence" value="ECO:0007669"/>
    <property type="project" value="InterPro"/>
</dbReference>
<keyword evidence="4" id="KW-0539">Nucleus</keyword>
<dbReference type="GO" id="GO:0003677">
    <property type="term" value="F:DNA binding"/>
    <property type="evidence" value="ECO:0007669"/>
    <property type="project" value="InterPro"/>
</dbReference>
<evidence type="ECO:0000256" key="5">
    <source>
        <dbReference type="SAM" id="MobiDB-lite"/>
    </source>
</evidence>
<feature type="region of interest" description="Disordered" evidence="5">
    <location>
        <begin position="481"/>
        <end position="527"/>
    </location>
</feature>
<dbReference type="CDD" id="cd12148">
    <property type="entry name" value="fungal_TF_MHR"/>
    <property type="match status" value="1"/>
</dbReference>
<accession>A0AAD4KTQ2</accession>
<evidence type="ECO:0000256" key="2">
    <source>
        <dbReference type="ARBA" id="ARBA00023015"/>
    </source>
</evidence>
<feature type="region of interest" description="Disordered" evidence="5">
    <location>
        <begin position="1"/>
        <end position="24"/>
    </location>
</feature>
<keyword evidence="2" id="KW-0805">Transcription regulation</keyword>
<dbReference type="EMBL" id="JAJTJA010000004">
    <property type="protein sequence ID" value="KAH8700692.1"/>
    <property type="molecule type" value="Genomic_DNA"/>
</dbReference>
<keyword evidence="3" id="KW-0804">Transcription</keyword>